<evidence type="ECO:0000256" key="10">
    <source>
        <dbReference type="ARBA" id="ARBA00033155"/>
    </source>
</evidence>
<comment type="catalytic activity">
    <reaction evidence="11">
        <text>tRNA(Asp) + L-aspartate + ATP = L-aspartyl-tRNA(Asp) + AMP + diphosphate</text>
        <dbReference type="Rhea" id="RHEA:19649"/>
        <dbReference type="Rhea" id="RHEA-COMP:9660"/>
        <dbReference type="Rhea" id="RHEA-COMP:9678"/>
        <dbReference type="ChEBI" id="CHEBI:29991"/>
        <dbReference type="ChEBI" id="CHEBI:30616"/>
        <dbReference type="ChEBI" id="CHEBI:33019"/>
        <dbReference type="ChEBI" id="CHEBI:78442"/>
        <dbReference type="ChEBI" id="CHEBI:78516"/>
        <dbReference type="ChEBI" id="CHEBI:456215"/>
        <dbReference type="EC" id="6.1.1.12"/>
    </reaction>
</comment>
<keyword evidence="7" id="KW-0067">ATP-binding</keyword>
<evidence type="ECO:0000256" key="3">
    <source>
        <dbReference type="ARBA" id="ARBA00012841"/>
    </source>
</evidence>
<dbReference type="PANTHER" id="PTHR43450">
    <property type="entry name" value="ASPARTYL-TRNA SYNTHETASE"/>
    <property type="match status" value="1"/>
</dbReference>
<sequence>MPTGDDDNHGDPPPEEEEDDAGYGDVAVGGGLFSVPGYEWADVAALGRDVAGRAVRVRGAAHAVRAVGRRVAFLVLRQGSSTVQCVVGGGGGGGGGGDAGVARFAAGLSRESVVDVAGVVSLPREPARGTTQQEVEIQVKKLYCISKATPNLPISVDDAARSEEDVAKAKAAGEQLVHVGQDKRLDFRVIDLRTPANQAIFRVQCEIENVSLASTRPKLIGGSSEGGAAVFKLDYNGQPACLAQSPQLHKQMAICGGFERVFEVGPVFRAEDSNTHRHLCEFVGLDMEMAIKDHYFEVCDVVDRLFVAMFDHLNKNCAKELEAMNRQYPFKPLSLHYQHFKFVQTNRLFISYLPKTLHIEYDEGIRMLKEAGVHVEAMGDLNTEAKKKLGELVQAKYDTDFYMLCRYPSAVRPFYTMPCSDDPRYSNSFDVFVRGEEIISGAQRVHVPEVLSRQAEARGIDVGSIAAYVDAFRYGAPPHGGFGVGLERVVMLFCGLGNIRKASLFPRDPRRLNP</sequence>
<evidence type="ECO:0000259" key="13">
    <source>
        <dbReference type="PROSITE" id="PS50862"/>
    </source>
</evidence>
<keyword evidence="8" id="KW-0648">Protein biosynthesis</keyword>
<keyword evidence="6" id="KW-0547">Nucleotide-binding</keyword>
<dbReference type="InterPro" id="IPR004365">
    <property type="entry name" value="NA-bd_OB_tRNA"/>
</dbReference>
<evidence type="ECO:0000256" key="5">
    <source>
        <dbReference type="ARBA" id="ARBA00022598"/>
    </source>
</evidence>
<keyword evidence="9" id="KW-0030">Aminoacyl-tRNA synthetase</keyword>
<dbReference type="GO" id="GO:0003723">
    <property type="term" value="F:RNA binding"/>
    <property type="evidence" value="ECO:0007669"/>
    <property type="project" value="TreeGrafter"/>
</dbReference>
<comment type="subcellular location">
    <subcellularLocation>
        <location evidence="1">Cytoplasm</location>
    </subcellularLocation>
</comment>
<dbReference type="PROSITE" id="PS50862">
    <property type="entry name" value="AA_TRNA_LIGASE_II"/>
    <property type="match status" value="1"/>
</dbReference>
<proteinExistence type="inferred from homology"/>
<dbReference type="FunFam" id="2.40.50.140:FF:000364">
    <property type="entry name" value="Putative Aspartyl-tRNA synthetase"/>
    <property type="match status" value="1"/>
</dbReference>
<reference evidence="14" key="2">
    <citation type="submission" date="2018-05" db="EMBL/GenBank/DDBJ databases">
        <title>OmerRS3 (Oryza meridionalis Reference Sequence Version 3).</title>
        <authorList>
            <person name="Zhang J."/>
            <person name="Kudrna D."/>
            <person name="Lee S."/>
            <person name="Talag J."/>
            <person name="Welchert J."/>
            <person name="Wing R.A."/>
        </authorList>
    </citation>
    <scope>NUCLEOTIDE SEQUENCE [LARGE SCALE GENOMIC DNA]</scope>
    <source>
        <strain evidence="14">cv. OR44</strain>
    </source>
</reference>
<dbReference type="STRING" id="40149.A0A0E0CFC4"/>
<feature type="compositionally biased region" description="Acidic residues" evidence="12">
    <location>
        <begin position="13"/>
        <end position="22"/>
    </location>
</feature>
<evidence type="ECO:0000256" key="2">
    <source>
        <dbReference type="ARBA" id="ARBA00005312"/>
    </source>
</evidence>
<accession>A0A0E0CFC4</accession>
<evidence type="ECO:0000313" key="14">
    <source>
        <dbReference type="EnsemblPlants" id="OMERI02G03920.1"/>
    </source>
</evidence>
<evidence type="ECO:0000256" key="11">
    <source>
        <dbReference type="ARBA" id="ARBA00047904"/>
    </source>
</evidence>
<evidence type="ECO:0000256" key="6">
    <source>
        <dbReference type="ARBA" id="ARBA00022741"/>
    </source>
</evidence>
<evidence type="ECO:0000256" key="7">
    <source>
        <dbReference type="ARBA" id="ARBA00022840"/>
    </source>
</evidence>
<dbReference type="eggNOG" id="KOG0556">
    <property type="taxonomic scope" value="Eukaryota"/>
</dbReference>
<dbReference type="Pfam" id="PF00152">
    <property type="entry name" value="tRNA-synt_2"/>
    <property type="match status" value="1"/>
</dbReference>
<organism evidence="14">
    <name type="scientific">Oryza meridionalis</name>
    <dbReference type="NCBI Taxonomy" id="40149"/>
    <lineage>
        <taxon>Eukaryota</taxon>
        <taxon>Viridiplantae</taxon>
        <taxon>Streptophyta</taxon>
        <taxon>Embryophyta</taxon>
        <taxon>Tracheophyta</taxon>
        <taxon>Spermatophyta</taxon>
        <taxon>Magnoliopsida</taxon>
        <taxon>Liliopsida</taxon>
        <taxon>Poales</taxon>
        <taxon>Poaceae</taxon>
        <taxon>BOP clade</taxon>
        <taxon>Oryzoideae</taxon>
        <taxon>Oryzeae</taxon>
        <taxon>Oryzinae</taxon>
        <taxon>Oryza</taxon>
    </lineage>
</organism>
<dbReference type="CDD" id="cd04320">
    <property type="entry name" value="AspRS_cyto_N"/>
    <property type="match status" value="1"/>
</dbReference>
<dbReference type="Gene3D" id="3.30.930.10">
    <property type="entry name" value="Bira Bifunctional Protein, Domain 2"/>
    <property type="match status" value="1"/>
</dbReference>
<reference evidence="14" key="1">
    <citation type="submission" date="2015-04" db="UniProtKB">
        <authorList>
            <consortium name="EnsemblPlants"/>
        </authorList>
    </citation>
    <scope>IDENTIFICATION</scope>
</reference>
<dbReference type="FunFam" id="3.30.930.10:FF:000013">
    <property type="entry name" value="Aspartate--tRNA ligase, cytoplasmic"/>
    <property type="match status" value="1"/>
</dbReference>
<dbReference type="EC" id="6.1.1.12" evidence="3"/>
<evidence type="ECO:0000313" key="15">
    <source>
        <dbReference type="Proteomes" id="UP000008021"/>
    </source>
</evidence>
<dbReference type="InterPro" id="IPR045864">
    <property type="entry name" value="aa-tRNA-synth_II/BPL/LPL"/>
</dbReference>
<dbReference type="GO" id="GO:0005829">
    <property type="term" value="C:cytosol"/>
    <property type="evidence" value="ECO:0007669"/>
    <property type="project" value="TreeGrafter"/>
</dbReference>
<feature type="domain" description="Aminoacyl-transfer RNA synthetases class-II family profile" evidence="13">
    <location>
        <begin position="259"/>
        <end position="514"/>
    </location>
</feature>
<dbReference type="Proteomes" id="UP000008021">
    <property type="component" value="Chromosome 2"/>
</dbReference>
<evidence type="ECO:0000256" key="12">
    <source>
        <dbReference type="SAM" id="MobiDB-lite"/>
    </source>
</evidence>
<dbReference type="SUPFAM" id="SSF50249">
    <property type="entry name" value="Nucleic acid-binding proteins"/>
    <property type="match status" value="1"/>
</dbReference>
<dbReference type="SUPFAM" id="SSF55681">
    <property type="entry name" value="Class II aaRS and biotin synthetases"/>
    <property type="match status" value="1"/>
</dbReference>
<evidence type="ECO:0000256" key="1">
    <source>
        <dbReference type="ARBA" id="ARBA00004496"/>
    </source>
</evidence>
<dbReference type="PANTHER" id="PTHR43450:SF6">
    <property type="entry name" value="ASPARTATE--TRNA LIGASE"/>
    <property type="match status" value="1"/>
</dbReference>
<keyword evidence="5" id="KW-0436">Ligase</keyword>
<dbReference type="GO" id="GO:0005524">
    <property type="term" value="F:ATP binding"/>
    <property type="evidence" value="ECO:0007669"/>
    <property type="project" value="UniProtKB-KW"/>
</dbReference>
<dbReference type="EnsemblPlants" id="OMERI02G03920.1">
    <property type="protein sequence ID" value="OMERI02G03920.1"/>
    <property type="gene ID" value="OMERI02G03920"/>
</dbReference>
<dbReference type="GO" id="GO:0006422">
    <property type="term" value="P:aspartyl-tRNA aminoacylation"/>
    <property type="evidence" value="ECO:0007669"/>
    <property type="project" value="InterPro"/>
</dbReference>
<protein>
    <recommendedName>
        <fullName evidence="3">aspartate--tRNA ligase</fullName>
        <ecNumber evidence="3">6.1.1.12</ecNumber>
    </recommendedName>
    <alternativeName>
        <fullName evidence="10">Aspartyl-tRNA synthetase</fullName>
    </alternativeName>
</protein>
<evidence type="ECO:0000256" key="4">
    <source>
        <dbReference type="ARBA" id="ARBA00022490"/>
    </source>
</evidence>
<comment type="similarity">
    <text evidence="2">Belongs to the class-II aminoacyl-tRNA synthetase family. Type 2 subfamily.</text>
</comment>
<dbReference type="Pfam" id="PF01336">
    <property type="entry name" value="tRNA_anti-codon"/>
    <property type="match status" value="1"/>
</dbReference>
<dbReference type="NCBIfam" id="NF003483">
    <property type="entry name" value="PRK05159.1"/>
    <property type="match status" value="1"/>
</dbReference>
<dbReference type="InterPro" id="IPR004364">
    <property type="entry name" value="Aa-tRNA-synt_II"/>
</dbReference>
<dbReference type="GO" id="GO:0017101">
    <property type="term" value="C:aminoacyl-tRNA synthetase multienzyme complex"/>
    <property type="evidence" value="ECO:0007669"/>
    <property type="project" value="TreeGrafter"/>
</dbReference>
<dbReference type="AlphaFoldDB" id="A0A0E0CFC4"/>
<feature type="compositionally biased region" description="Basic and acidic residues" evidence="12">
    <location>
        <begin position="1"/>
        <end position="12"/>
    </location>
</feature>
<dbReference type="InterPro" id="IPR012340">
    <property type="entry name" value="NA-bd_OB-fold"/>
</dbReference>
<dbReference type="InterPro" id="IPR004523">
    <property type="entry name" value="Asp-tRNA_synthase_2"/>
</dbReference>
<dbReference type="InterPro" id="IPR006195">
    <property type="entry name" value="aa-tRNA-synth_II"/>
</dbReference>
<name>A0A0E0CFC4_9ORYZ</name>
<evidence type="ECO:0000256" key="8">
    <source>
        <dbReference type="ARBA" id="ARBA00022917"/>
    </source>
</evidence>
<dbReference type="NCBIfam" id="TIGR00458">
    <property type="entry name" value="aspS_nondisc"/>
    <property type="match status" value="1"/>
</dbReference>
<keyword evidence="4" id="KW-0963">Cytoplasm</keyword>
<evidence type="ECO:0000256" key="9">
    <source>
        <dbReference type="ARBA" id="ARBA00023146"/>
    </source>
</evidence>
<dbReference type="Gramene" id="OMERI02G03920.1">
    <property type="protein sequence ID" value="OMERI02G03920.1"/>
    <property type="gene ID" value="OMERI02G03920"/>
</dbReference>
<dbReference type="CDD" id="cd00776">
    <property type="entry name" value="AsxRS_core"/>
    <property type="match status" value="1"/>
</dbReference>
<dbReference type="Gene3D" id="2.40.50.140">
    <property type="entry name" value="Nucleic acid-binding proteins"/>
    <property type="match status" value="1"/>
</dbReference>
<dbReference type="GO" id="GO:0004815">
    <property type="term" value="F:aspartate-tRNA ligase activity"/>
    <property type="evidence" value="ECO:0007669"/>
    <property type="project" value="UniProtKB-EC"/>
</dbReference>
<feature type="region of interest" description="Disordered" evidence="12">
    <location>
        <begin position="1"/>
        <end position="23"/>
    </location>
</feature>
<dbReference type="PRINTS" id="PR01042">
    <property type="entry name" value="TRNASYNTHASP"/>
</dbReference>
<keyword evidence="15" id="KW-1185">Reference proteome</keyword>
<dbReference type="HAMAP" id="MF_02075">
    <property type="entry name" value="Asp_tRNA_synth_type2"/>
    <property type="match status" value="1"/>
</dbReference>
<dbReference type="InterPro" id="IPR002312">
    <property type="entry name" value="Asp/Asn-tRNA-synth_IIb"/>
</dbReference>